<evidence type="ECO:0000313" key="1">
    <source>
        <dbReference type="EMBL" id="GAQ59883.1"/>
    </source>
</evidence>
<organism evidence="1 2">
    <name type="scientific">Streptomyces scabiei</name>
    <dbReference type="NCBI Taxonomy" id="1930"/>
    <lineage>
        <taxon>Bacteria</taxon>
        <taxon>Bacillati</taxon>
        <taxon>Actinomycetota</taxon>
        <taxon>Actinomycetes</taxon>
        <taxon>Kitasatosporales</taxon>
        <taxon>Streptomycetaceae</taxon>
        <taxon>Streptomyces</taxon>
    </lineage>
</organism>
<name>A0A124C316_STRSC</name>
<dbReference type="SUPFAM" id="SSF53474">
    <property type="entry name" value="alpha/beta-Hydrolases"/>
    <property type="match status" value="1"/>
</dbReference>
<reference evidence="1 2" key="2">
    <citation type="journal article" date="2016" name="Genome Announc.">
        <title>Draft Genome Sequences of Streptomyces scabiei S58, Streptomyces turgidiscabies T45, and Streptomyces acidiscabies a10, the Pathogens of Potato Common Scab, Isolated in Japan.</title>
        <authorList>
            <person name="Tomihama T."/>
            <person name="Nishi Y."/>
            <person name="Sakai M."/>
            <person name="Ikenaga M."/>
            <person name="Okubo T."/>
            <person name="Ikeda S."/>
        </authorList>
    </citation>
    <scope>NUCLEOTIDE SEQUENCE [LARGE SCALE GENOMIC DNA]</scope>
    <source>
        <strain evidence="1 2">S58</strain>
    </source>
</reference>
<protein>
    <recommendedName>
        <fullName evidence="3">Alpha/beta hydrolase family protein</fullName>
    </recommendedName>
</protein>
<dbReference type="EMBL" id="BCMM01000001">
    <property type="protein sequence ID" value="GAQ59883.1"/>
    <property type="molecule type" value="Genomic_DNA"/>
</dbReference>
<reference evidence="2" key="1">
    <citation type="submission" date="2015-11" db="EMBL/GenBank/DDBJ databases">
        <authorList>
            <consortium name="Cross-ministerial Strategic Innovation Promotion Program (SIP) consortium"/>
            <person name="Tomihama T."/>
            <person name="Ikenaga M."/>
            <person name="Sakai M."/>
            <person name="Okubo T."/>
            <person name="Ikeda S."/>
        </authorList>
    </citation>
    <scope>NUCLEOTIDE SEQUENCE [LARGE SCALE GENOMIC DNA]</scope>
    <source>
        <strain evidence="2">S58</strain>
    </source>
</reference>
<dbReference type="OrthoDB" id="4621225at2"/>
<accession>A0A124C316</accession>
<evidence type="ECO:0008006" key="3">
    <source>
        <dbReference type="Google" id="ProtNLM"/>
    </source>
</evidence>
<dbReference type="AlphaFoldDB" id="A0A124C316"/>
<gene>
    <name evidence="1" type="ORF">SsS58_00221</name>
</gene>
<comment type="caution">
    <text evidence="1">The sequence shown here is derived from an EMBL/GenBank/DDBJ whole genome shotgun (WGS) entry which is preliminary data.</text>
</comment>
<dbReference type="Proteomes" id="UP000067448">
    <property type="component" value="Unassembled WGS sequence"/>
</dbReference>
<evidence type="ECO:0000313" key="2">
    <source>
        <dbReference type="Proteomes" id="UP000067448"/>
    </source>
</evidence>
<dbReference type="RefSeq" id="WP_059078058.1">
    <property type="nucleotide sequence ID" value="NZ_BCMM01000001.1"/>
</dbReference>
<dbReference type="InterPro" id="IPR029058">
    <property type="entry name" value="AB_hydrolase_fold"/>
</dbReference>
<reference evidence="2" key="3">
    <citation type="submission" date="2016-02" db="EMBL/GenBank/DDBJ databases">
        <title>Draft genome of pathogenic Streptomyces sp. in Japan.</title>
        <authorList>
            <person name="Tomihama T."/>
            <person name="Ikenaga M."/>
            <person name="Sakai M."/>
            <person name="Okubo T."/>
            <person name="Ikeda S."/>
        </authorList>
    </citation>
    <scope>NUCLEOTIDE SEQUENCE [LARGE SCALE GENOMIC DNA]</scope>
    <source>
        <strain evidence="2">S58</strain>
    </source>
</reference>
<proteinExistence type="predicted"/>
<sequence>MTSVLGAAPAWEAVRVATADGPLGETLVGVVDGRGDAGGLTFLVAQGFLAFVEPFEMQRFRLIASILRARLVVVETPGAGFAASRLLPAERRALLRGDFTVPARRMLRAAIAVLGADGRGAGAGETDVSGVLGYSLGASFAAAMAAVSGTTRTGPPLGTVVLVEPVAVRRWSAVGLLAAVHHENRLIRPYLDQTATVPGAVRPLEDRSDAEPVTRRRGDLLLLANALRAARLGGDLMTAGRRHPGPEHSRLLVVRGERSTLSPREAVASLMTSAERHGYAAHLLSVPGPHAFWHSLPAVASATTRLGRILGTTTP</sequence>